<gene>
    <name evidence="1" type="ORF">CAUJ_LOCUS14922</name>
</gene>
<reference evidence="1" key="1">
    <citation type="submission" date="2020-10" db="EMBL/GenBank/DDBJ databases">
        <authorList>
            <person name="Kikuchi T."/>
        </authorList>
    </citation>
    <scope>NUCLEOTIDE SEQUENCE</scope>
    <source>
        <strain evidence="1">NKZ352</strain>
    </source>
</reference>
<proteinExistence type="predicted"/>
<dbReference type="AlphaFoldDB" id="A0A8S1HQT9"/>
<accession>A0A8S1HQT9</accession>
<dbReference type="EMBL" id="CAJGYM010000150">
    <property type="protein sequence ID" value="CAD6199017.1"/>
    <property type="molecule type" value="Genomic_DNA"/>
</dbReference>
<sequence length="206" mass="23584">MAAFSAPTGAEPSVLGTFGTRFRPHMLFHLSTACLFVLMTSLLVDGDVIEVVDDVSDEEHCEIVISSRSAKHKMDQVDQQVSDEARASLAEGWRIPWYLTDEHQDKHRQVHSEVNRTFPNQLCDEKVYSPSILKLNEAIVCEQICRRCFPGSVAICFLRNYKYENIGETCLCTYSLTDPLRNAAFSLRHEKRVFSRRWARPPYLVL</sequence>
<evidence type="ECO:0000313" key="1">
    <source>
        <dbReference type="EMBL" id="CAD6199017.1"/>
    </source>
</evidence>
<protein>
    <submittedName>
        <fullName evidence="1">Uncharacterized protein</fullName>
    </submittedName>
</protein>
<name>A0A8S1HQT9_9PELO</name>
<keyword evidence="2" id="KW-1185">Reference proteome</keyword>
<dbReference type="OrthoDB" id="5779807at2759"/>
<organism evidence="1 2">
    <name type="scientific">Caenorhabditis auriculariae</name>
    <dbReference type="NCBI Taxonomy" id="2777116"/>
    <lineage>
        <taxon>Eukaryota</taxon>
        <taxon>Metazoa</taxon>
        <taxon>Ecdysozoa</taxon>
        <taxon>Nematoda</taxon>
        <taxon>Chromadorea</taxon>
        <taxon>Rhabditida</taxon>
        <taxon>Rhabditina</taxon>
        <taxon>Rhabditomorpha</taxon>
        <taxon>Rhabditoidea</taxon>
        <taxon>Rhabditidae</taxon>
        <taxon>Peloderinae</taxon>
        <taxon>Caenorhabditis</taxon>
    </lineage>
</organism>
<comment type="caution">
    <text evidence="1">The sequence shown here is derived from an EMBL/GenBank/DDBJ whole genome shotgun (WGS) entry which is preliminary data.</text>
</comment>
<evidence type="ECO:0000313" key="2">
    <source>
        <dbReference type="Proteomes" id="UP000835052"/>
    </source>
</evidence>
<dbReference type="Proteomes" id="UP000835052">
    <property type="component" value="Unassembled WGS sequence"/>
</dbReference>